<reference evidence="2" key="1">
    <citation type="submission" date="2009-10" db="EMBL/GenBank/DDBJ databases">
        <title>The complete chromosome of Gordonia bronchialis DSM 43247.</title>
        <authorList>
            <consortium name="US DOE Joint Genome Institute (JGI-PGF)"/>
            <person name="Lucas S."/>
            <person name="Copeland A."/>
            <person name="Lapidus A."/>
            <person name="Glavina del Rio T."/>
            <person name="Dalin E."/>
            <person name="Tice H."/>
            <person name="Bruce D."/>
            <person name="Goodwin L."/>
            <person name="Pitluck S."/>
            <person name="Kyrpides N."/>
            <person name="Mavromatis K."/>
            <person name="Ivanova N."/>
            <person name="Ovchinnikova G."/>
            <person name="Saunders E."/>
            <person name="Brettin T."/>
            <person name="Detter J.C."/>
            <person name="Han C."/>
            <person name="Larimer F."/>
            <person name="Land M."/>
            <person name="Hauser L."/>
            <person name="Markowitz V."/>
            <person name="Cheng J.-F."/>
            <person name="Hugenholtz P."/>
            <person name="Woyke T."/>
            <person name="Wu D."/>
            <person name="Jando M."/>
            <person name="Schneider S."/>
            <person name="Goeker M."/>
            <person name="Klenk H.-P."/>
            <person name="Eisen J.A."/>
        </authorList>
    </citation>
    <scope>NUCLEOTIDE SEQUENCE [LARGE SCALE GENOMIC DNA]</scope>
    <source>
        <strain evidence="2">ATCC 25592 / DSM 43247 / BCRC 13721 / JCM 3198 / KCTC 3076 / NBRC 16047 / NCTC 10667</strain>
    </source>
</reference>
<dbReference type="AlphaFoldDB" id="D0L522"/>
<dbReference type="EMBL" id="CP001802">
    <property type="protein sequence ID" value="ACY20474.1"/>
    <property type="molecule type" value="Genomic_DNA"/>
</dbReference>
<accession>D0L522</accession>
<reference evidence="1 2" key="2">
    <citation type="journal article" date="2010" name="Stand. Genomic Sci.">
        <title>Complete genome sequence of Gordonia bronchialis type strain (3410).</title>
        <authorList>
            <person name="Ivanova N."/>
            <person name="Sikorski J."/>
            <person name="Jando M."/>
            <person name="Lapidus A."/>
            <person name="Nolan M."/>
            <person name="Lucas S."/>
            <person name="Del Rio T.G."/>
            <person name="Tice H."/>
            <person name="Copeland A."/>
            <person name="Cheng J.F."/>
            <person name="Chen F."/>
            <person name="Bruce D."/>
            <person name="Goodwin L."/>
            <person name="Pitluck S."/>
            <person name="Mavromatis K."/>
            <person name="Ovchinnikova G."/>
            <person name="Pati A."/>
            <person name="Chen A."/>
            <person name="Palaniappan K."/>
            <person name="Land M."/>
            <person name="Hauser L."/>
            <person name="Chang Y.J."/>
            <person name="Jeffries C.D."/>
            <person name="Chain P."/>
            <person name="Saunders E."/>
            <person name="Han C."/>
            <person name="Detter J.C."/>
            <person name="Brettin T."/>
            <person name="Rohde M."/>
            <person name="Goker M."/>
            <person name="Bristow J."/>
            <person name="Eisen J.A."/>
            <person name="Markowitz V."/>
            <person name="Hugenholtz P."/>
            <person name="Klenk H.P."/>
            <person name="Kyrpides N.C."/>
        </authorList>
    </citation>
    <scope>NUCLEOTIDE SEQUENCE [LARGE SCALE GENOMIC DNA]</scope>
    <source>
        <strain evidence="2">ATCC 25592 / DSM 43247 / BCRC 13721 / JCM 3198 / KCTC 3076 / NBRC 16047 / NCTC 10667</strain>
    </source>
</reference>
<gene>
    <name evidence="1" type="ordered locus">Gbro_1166</name>
</gene>
<keyword evidence="2" id="KW-1185">Reference proteome</keyword>
<dbReference type="KEGG" id="gbr:Gbro_1166"/>
<organism evidence="1 2">
    <name type="scientific">Gordonia bronchialis (strain ATCC 25592 / DSM 43247 / BCRC 13721 / JCM 3198 / KCTC 3076 / NBRC 16047 / NCTC 10667)</name>
    <name type="common">Rhodococcus bronchialis</name>
    <dbReference type="NCBI Taxonomy" id="526226"/>
    <lineage>
        <taxon>Bacteria</taxon>
        <taxon>Bacillati</taxon>
        <taxon>Actinomycetota</taxon>
        <taxon>Actinomycetes</taxon>
        <taxon>Mycobacteriales</taxon>
        <taxon>Gordoniaceae</taxon>
        <taxon>Gordonia</taxon>
    </lineage>
</organism>
<dbReference type="HOGENOM" id="CLU_2734346_0_0_11"/>
<dbReference type="RefSeq" id="WP_012833051.1">
    <property type="nucleotide sequence ID" value="NC_013441.1"/>
</dbReference>
<sequence length="71" mass="8027">MGWQRDLEKQVKASMQSAVDKAQRTGKGKSVTSLVRLLEKEFAAVGVTGIDRKQLTEWAEQIREGVRIRVK</sequence>
<dbReference type="Proteomes" id="UP000001219">
    <property type="component" value="Chromosome"/>
</dbReference>
<evidence type="ECO:0000313" key="2">
    <source>
        <dbReference type="Proteomes" id="UP000001219"/>
    </source>
</evidence>
<proteinExistence type="predicted"/>
<dbReference type="eggNOG" id="ENOG5031WB9">
    <property type="taxonomic scope" value="Bacteria"/>
</dbReference>
<evidence type="ECO:0000313" key="1">
    <source>
        <dbReference type="EMBL" id="ACY20474.1"/>
    </source>
</evidence>
<protein>
    <submittedName>
        <fullName evidence="1">Uncharacterized protein</fullName>
    </submittedName>
</protein>
<name>D0L522_GORB4</name>